<dbReference type="KEGG" id="eus:EUTSA_v10027749mg"/>
<reference evidence="2 3" key="1">
    <citation type="journal article" date="2013" name="Front. Plant Sci.">
        <title>The Reference Genome of the Halophytic Plant Eutrema salsugineum.</title>
        <authorList>
            <person name="Yang R."/>
            <person name="Jarvis D.E."/>
            <person name="Chen H."/>
            <person name="Beilstein M.A."/>
            <person name="Grimwood J."/>
            <person name="Jenkins J."/>
            <person name="Shu S."/>
            <person name="Prochnik S."/>
            <person name="Xin M."/>
            <person name="Ma C."/>
            <person name="Schmutz J."/>
            <person name="Wing R.A."/>
            <person name="Mitchell-Olds T."/>
            <person name="Schumaker K.S."/>
            <person name="Wang X."/>
        </authorList>
    </citation>
    <scope>NUCLEOTIDE SEQUENCE [LARGE SCALE GENOMIC DNA]</scope>
</reference>
<dbReference type="eggNOG" id="ENOG502R7JS">
    <property type="taxonomic scope" value="Eukaryota"/>
</dbReference>
<feature type="compositionally biased region" description="Basic and acidic residues" evidence="1">
    <location>
        <begin position="173"/>
        <end position="184"/>
    </location>
</feature>
<feature type="compositionally biased region" description="Polar residues" evidence="1">
    <location>
        <begin position="282"/>
        <end position="295"/>
    </location>
</feature>
<dbReference type="Proteomes" id="UP000030689">
    <property type="component" value="Unassembled WGS sequence"/>
</dbReference>
<dbReference type="Gramene" id="ESQ46817">
    <property type="protein sequence ID" value="ESQ46817"/>
    <property type="gene ID" value="EUTSA_v10027749mg"/>
</dbReference>
<sequence length="459" mass="50775">MSPRFREKWDFRRQENNFDDSSSDDPDSTSTQDPLIHNPNLVLDSNQIDSGAKTVTKPEQKQPVKTRKRMTRKKDESKPEKAKQVRRRKPKTVCAEDTKKKEETVLEKEDDIGMFMKTLLDDLTASRESLMDWMKTELHGSSDQNVMSRPPPKKRAVASVAAQRSVKKRGPKKKESEKQSKPEELCQAMNKPIVESSEIAQNGGSQVQELDYNAGPLEMFLKSGQGSLDGNYYQQQEQVQRGIVAQTEMVNEKNATVTNPKSVVLAIQAPQLSQKQKKTRDANTIKNRSSMTGSETQKKGDNFVTPSAQKLSPSPSLQSFPVGSSSLNSFFPSSSQGTTSFASDNNFQLRQPPVNPIHDLSDLQTGFTGGQGFGNSLLHNNGYFSGFPAAFQPNLIGSSYNFPTQVNPATSSQQRDNNNMFGGLRMAGEAISFSGGRFPESEVGDSNNGFSDHRTSSGR</sequence>
<name>V4LWB2_EUTSA</name>
<feature type="region of interest" description="Disordered" evidence="1">
    <location>
        <begin position="272"/>
        <end position="320"/>
    </location>
</feature>
<feature type="compositionally biased region" description="Basic and acidic residues" evidence="1">
    <location>
        <begin position="1"/>
        <end position="16"/>
    </location>
</feature>
<proteinExistence type="predicted"/>
<evidence type="ECO:0000313" key="2">
    <source>
        <dbReference type="EMBL" id="ESQ46817.1"/>
    </source>
</evidence>
<organism evidence="2 3">
    <name type="scientific">Eutrema salsugineum</name>
    <name type="common">Saltwater cress</name>
    <name type="synonym">Sisymbrium salsugineum</name>
    <dbReference type="NCBI Taxonomy" id="72664"/>
    <lineage>
        <taxon>Eukaryota</taxon>
        <taxon>Viridiplantae</taxon>
        <taxon>Streptophyta</taxon>
        <taxon>Embryophyta</taxon>
        <taxon>Tracheophyta</taxon>
        <taxon>Spermatophyta</taxon>
        <taxon>Magnoliopsida</taxon>
        <taxon>eudicotyledons</taxon>
        <taxon>Gunneridae</taxon>
        <taxon>Pentapetalae</taxon>
        <taxon>rosids</taxon>
        <taxon>malvids</taxon>
        <taxon>Brassicales</taxon>
        <taxon>Brassicaceae</taxon>
        <taxon>Eutremeae</taxon>
        <taxon>Eutrema</taxon>
    </lineage>
</organism>
<evidence type="ECO:0000313" key="3">
    <source>
        <dbReference type="Proteomes" id="UP000030689"/>
    </source>
</evidence>
<feature type="compositionally biased region" description="Polar residues" evidence="1">
    <location>
        <begin position="304"/>
        <end position="320"/>
    </location>
</feature>
<keyword evidence="3" id="KW-1185">Reference proteome</keyword>
<dbReference type="EMBL" id="KI517416">
    <property type="protein sequence ID" value="ESQ46817.1"/>
    <property type="molecule type" value="Genomic_DNA"/>
</dbReference>
<feature type="region of interest" description="Disordered" evidence="1">
    <location>
        <begin position="135"/>
        <end position="186"/>
    </location>
</feature>
<protein>
    <submittedName>
        <fullName evidence="2">Uncharacterized protein</fullName>
    </submittedName>
</protein>
<feature type="region of interest" description="Disordered" evidence="1">
    <location>
        <begin position="435"/>
        <end position="459"/>
    </location>
</feature>
<gene>
    <name evidence="2" type="ORF">EUTSA_v10027749mg</name>
</gene>
<feature type="compositionally biased region" description="Acidic residues" evidence="1">
    <location>
        <begin position="17"/>
        <end position="27"/>
    </location>
</feature>
<dbReference type="AlphaFoldDB" id="V4LWB2"/>
<feature type="compositionally biased region" description="Basic and acidic residues" evidence="1">
    <location>
        <begin position="73"/>
        <end position="83"/>
    </location>
</feature>
<dbReference type="OMA" id="EICQRMN"/>
<feature type="region of interest" description="Disordered" evidence="1">
    <location>
        <begin position="1"/>
        <end position="96"/>
    </location>
</feature>
<evidence type="ECO:0000256" key="1">
    <source>
        <dbReference type="SAM" id="MobiDB-lite"/>
    </source>
</evidence>
<accession>V4LWB2</accession>
<dbReference type="OrthoDB" id="1068909at2759"/>